<evidence type="ECO:0000313" key="1">
    <source>
        <dbReference type="EMBL" id="KKT66363.1"/>
    </source>
</evidence>
<gene>
    <name evidence="1" type="ORF">UW60_C0025G0023</name>
</gene>
<evidence type="ECO:0000313" key="2">
    <source>
        <dbReference type="Proteomes" id="UP000034826"/>
    </source>
</evidence>
<protein>
    <submittedName>
        <fullName evidence="1">Uncharacterized protein</fullName>
    </submittedName>
</protein>
<name>A0A0G1J4V3_9BACT</name>
<organism evidence="1 2">
    <name type="scientific">Candidatus Woesebacteria bacterium GW2011_GWA2_44_33</name>
    <dbReference type="NCBI Taxonomy" id="1618564"/>
    <lineage>
        <taxon>Bacteria</taxon>
        <taxon>Candidatus Woeseibacteriota</taxon>
    </lineage>
</organism>
<dbReference type="AlphaFoldDB" id="A0A0G1J4V3"/>
<dbReference type="SUPFAM" id="SSF55811">
    <property type="entry name" value="Nudix"/>
    <property type="match status" value="1"/>
</dbReference>
<sequence>MPLKQDDFETYLVSEYFKHGSINKVFSAHHYNLPISFAGFTRVLTKYHVVKSAGPNSNLSESLHILSKIVDYKIPLERIYHQFAPKTIQVSTNTLHRILHYTRLGLTRRQGAALVINPKESVERYLLGNDLSLSNPSLGRKGDLSLPMGHSKIGENPRESILRVLQQEVFTNLVLEDRFPFHLIPVHPKPLMYINIADIRVSVYHIELDKELNFSSFKLSNLRFKKLNDISALKTRPGILEIIQNYEKLSLQPEPSTTPEFNSNLNSNIFALAEIHSSG</sequence>
<dbReference type="InterPro" id="IPR015797">
    <property type="entry name" value="NUDIX_hydrolase-like_dom_sf"/>
</dbReference>
<accession>A0A0G1J4V3</accession>
<dbReference type="EMBL" id="LCIY01000025">
    <property type="protein sequence ID" value="KKT66363.1"/>
    <property type="molecule type" value="Genomic_DNA"/>
</dbReference>
<reference evidence="1 2" key="1">
    <citation type="journal article" date="2015" name="Nature">
        <title>rRNA introns, odd ribosomes, and small enigmatic genomes across a large radiation of phyla.</title>
        <authorList>
            <person name="Brown C.T."/>
            <person name="Hug L.A."/>
            <person name="Thomas B.C."/>
            <person name="Sharon I."/>
            <person name="Castelle C.J."/>
            <person name="Singh A."/>
            <person name="Wilkins M.J."/>
            <person name="Williams K.H."/>
            <person name="Banfield J.F."/>
        </authorList>
    </citation>
    <scope>NUCLEOTIDE SEQUENCE [LARGE SCALE GENOMIC DNA]</scope>
</reference>
<comment type="caution">
    <text evidence="1">The sequence shown here is derived from an EMBL/GenBank/DDBJ whole genome shotgun (WGS) entry which is preliminary data.</text>
</comment>
<proteinExistence type="predicted"/>
<dbReference type="Proteomes" id="UP000034826">
    <property type="component" value="Unassembled WGS sequence"/>
</dbReference>